<dbReference type="Proteomes" id="UP000807353">
    <property type="component" value="Unassembled WGS sequence"/>
</dbReference>
<evidence type="ECO:0000313" key="4">
    <source>
        <dbReference type="EMBL" id="KAF9458262.1"/>
    </source>
</evidence>
<comment type="caution">
    <text evidence="4">The sequence shown here is derived from an EMBL/GenBank/DDBJ whole genome shotgun (WGS) entry which is preliminary data.</text>
</comment>
<dbReference type="InterPro" id="IPR001509">
    <property type="entry name" value="Epimerase_deHydtase"/>
</dbReference>
<dbReference type="SUPFAM" id="SSF51735">
    <property type="entry name" value="NAD(P)-binding Rossmann-fold domains"/>
    <property type="match status" value="1"/>
</dbReference>
<sequence>MSELIFVTGASGFLGSHIVGQLLETGYRVRAAARGPKVSGLQKSYASFGDRFEAVAIDEIATDQFPGALKDVDAVIHSASPLAGRGTPEELFKSAVEGTLNTIRQAQKAGIKRLIVTSSIVTVINPRNSFTDQDWNPVTREDALSGNPMSAYSASKTFAERELWAFGEEHPQLDITTLNPPFLYGPLASGFNAPPTPNYAALSTDLYIYRLLNPTGIFPLSPRYADVRDVAKAHVLALRSPPASSVNRKRILFASPHEFDFGATVAFIAEKRPELKDRLIKTTPPILPSNNTPLDFERIKQVLGMGKGDFTAFESTILDAVDSIVALEKSWVATGAEISIPNV</sequence>
<dbReference type="PANTHER" id="PTHR10366:SF564">
    <property type="entry name" value="STEROL-4-ALPHA-CARBOXYLATE 3-DEHYDROGENASE, DECARBOXYLATING"/>
    <property type="match status" value="1"/>
</dbReference>
<keyword evidence="1" id="KW-0560">Oxidoreductase</keyword>
<accession>A0A9P5XX96</accession>
<evidence type="ECO:0000313" key="5">
    <source>
        <dbReference type="Proteomes" id="UP000807353"/>
    </source>
</evidence>
<evidence type="ECO:0000256" key="1">
    <source>
        <dbReference type="ARBA" id="ARBA00023002"/>
    </source>
</evidence>
<name>A0A9P5XX96_9AGAR</name>
<dbReference type="Gene3D" id="3.40.50.720">
    <property type="entry name" value="NAD(P)-binding Rossmann-like Domain"/>
    <property type="match status" value="1"/>
</dbReference>
<evidence type="ECO:0000259" key="3">
    <source>
        <dbReference type="Pfam" id="PF01370"/>
    </source>
</evidence>
<evidence type="ECO:0000256" key="2">
    <source>
        <dbReference type="ARBA" id="ARBA00023445"/>
    </source>
</evidence>
<dbReference type="EMBL" id="MU150345">
    <property type="protein sequence ID" value="KAF9458262.1"/>
    <property type="molecule type" value="Genomic_DNA"/>
</dbReference>
<dbReference type="OrthoDB" id="2735536at2759"/>
<dbReference type="PANTHER" id="PTHR10366">
    <property type="entry name" value="NAD DEPENDENT EPIMERASE/DEHYDRATASE"/>
    <property type="match status" value="1"/>
</dbReference>
<proteinExistence type="inferred from homology"/>
<dbReference type="Pfam" id="PF01370">
    <property type="entry name" value="Epimerase"/>
    <property type="match status" value="1"/>
</dbReference>
<dbReference type="GO" id="GO:0016616">
    <property type="term" value="F:oxidoreductase activity, acting on the CH-OH group of donors, NAD or NADP as acceptor"/>
    <property type="evidence" value="ECO:0007669"/>
    <property type="project" value="TreeGrafter"/>
</dbReference>
<feature type="domain" description="NAD-dependent epimerase/dehydratase" evidence="3">
    <location>
        <begin position="5"/>
        <end position="243"/>
    </location>
</feature>
<dbReference type="InterPro" id="IPR050425">
    <property type="entry name" value="NAD(P)_dehydrat-like"/>
</dbReference>
<protein>
    <recommendedName>
        <fullName evidence="3">NAD-dependent epimerase/dehydratase domain-containing protein</fullName>
    </recommendedName>
</protein>
<keyword evidence="5" id="KW-1185">Reference proteome</keyword>
<gene>
    <name evidence="4" type="ORF">BDZ94DRAFT_1271033</name>
</gene>
<comment type="similarity">
    <text evidence="2">Belongs to the NAD(P)-dependent epimerase/dehydratase family. Dihydroflavonol-4-reductase subfamily.</text>
</comment>
<organism evidence="4 5">
    <name type="scientific">Collybia nuda</name>
    <dbReference type="NCBI Taxonomy" id="64659"/>
    <lineage>
        <taxon>Eukaryota</taxon>
        <taxon>Fungi</taxon>
        <taxon>Dikarya</taxon>
        <taxon>Basidiomycota</taxon>
        <taxon>Agaricomycotina</taxon>
        <taxon>Agaricomycetes</taxon>
        <taxon>Agaricomycetidae</taxon>
        <taxon>Agaricales</taxon>
        <taxon>Tricholomatineae</taxon>
        <taxon>Clitocybaceae</taxon>
        <taxon>Collybia</taxon>
    </lineage>
</organism>
<dbReference type="InterPro" id="IPR036291">
    <property type="entry name" value="NAD(P)-bd_dom_sf"/>
</dbReference>
<reference evidence="4" key="1">
    <citation type="submission" date="2020-11" db="EMBL/GenBank/DDBJ databases">
        <authorList>
            <consortium name="DOE Joint Genome Institute"/>
            <person name="Ahrendt S."/>
            <person name="Riley R."/>
            <person name="Andreopoulos W."/>
            <person name="Labutti K."/>
            <person name="Pangilinan J."/>
            <person name="Ruiz-Duenas F.J."/>
            <person name="Barrasa J.M."/>
            <person name="Sanchez-Garcia M."/>
            <person name="Camarero S."/>
            <person name="Miyauchi S."/>
            <person name="Serrano A."/>
            <person name="Linde D."/>
            <person name="Babiker R."/>
            <person name="Drula E."/>
            <person name="Ayuso-Fernandez I."/>
            <person name="Pacheco R."/>
            <person name="Padilla G."/>
            <person name="Ferreira P."/>
            <person name="Barriuso J."/>
            <person name="Kellner H."/>
            <person name="Castanera R."/>
            <person name="Alfaro M."/>
            <person name="Ramirez L."/>
            <person name="Pisabarro A.G."/>
            <person name="Kuo A."/>
            <person name="Tritt A."/>
            <person name="Lipzen A."/>
            <person name="He G."/>
            <person name="Yan M."/>
            <person name="Ng V."/>
            <person name="Cullen D."/>
            <person name="Martin F."/>
            <person name="Rosso M.-N."/>
            <person name="Henrissat B."/>
            <person name="Hibbett D."/>
            <person name="Martinez A.T."/>
            <person name="Grigoriev I.V."/>
        </authorList>
    </citation>
    <scope>NUCLEOTIDE SEQUENCE</scope>
    <source>
        <strain evidence="4">CBS 247.69</strain>
    </source>
</reference>
<dbReference type="AlphaFoldDB" id="A0A9P5XX96"/>